<evidence type="ECO:0008006" key="4">
    <source>
        <dbReference type="Google" id="ProtNLM"/>
    </source>
</evidence>
<reference evidence="2 3" key="1">
    <citation type="submission" date="2020-08" db="EMBL/GenBank/DDBJ databases">
        <title>Genomic Encyclopedia of Type Strains, Phase III (KMG-III): the genomes of soil and plant-associated and newly described type strains.</title>
        <authorList>
            <person name="Whitman W."/>
        </authorList>
    </citation>
    <scope>NUCLEOTIDE SEQUENCE [LARGE SCALE GENOMIC DNA]</scope>
    <source>
        <strain evidence="2 3">CECT 5862</strain>
    </source>
</reference>
<protein>
    <recommendedName>
        <fullName evidence="4">PhiEco32-like amidoligase-type 2 protein</fullName>
    </recommendedName>
</protein>
<comment type="caution">
    <text evidence="2">The sequence shown here is derived from an EMBL/GenBank/DDBJ whole genome shotgun (WGS) entry which is preliminary data.</text>
</comment>
<accession>A0A7W5FMU7</accession>
<keyword evidence="3" id="KW-1185">Reference proteome</keyword>
<dbReference type="Proteomes" id="UP000570361">
    <property type="component" value="Unassembled WGS sequence"/>
</dbReference>
<dbReference type="RefSeq" id="WP_183600275.1">
    <property type="nucleotide sequence ID" value="NZ_JACHXK010000004.1"/>
</dbReference>
<name>A0A7W5FMU7_9BACL</name>
<sequence>MAGKLWIWGRQQAGTLPRAWKDGNPDEEDVVLVWGDAALPEAGASLPVMHMWNAKAHSFSLLPWREVHRRLSRVGVEAVNRDQRATVRSSAHTGNNALASGGSSRLAERWKIVRLLRVVVWQHQVLRVERMNRQEGAPAASSLHSTVLKPEEVLHRRAGKTAIKALYALQLDLAAIDLLLKEDGSCQVVSIHLPTHQKLPDQTWDWEAVVQRISERWRSSKSIRSAAAKPILVGADPEFLLMSAEGKVVPAHRYLGDGYGAGTDTVYIGGKIVRIVAELRPAPAETVDVLMARIRKLLQQAASRINDPTLRLAAGAMPAPGLALGGHIHLSGVELTPRLLRLLDSYVAFPLAMVESAGGRSRRPRYGCLGDTKLQQHGGFEYRTLPSWLLSPMLAQASIALSMLCAHEQRNLIYCPAEEDVYVEAYYSGDRNRLYQCLEPLEASMRHTAAYAELAPYIDPFIASLRRREIWDESADLRKAWRLPPFQVDRG</sequence>
<evidence type="ECO:0000256" key="1">
    <source>
        <dbReference type="SAM" id="MobiDB-lite"/>
    </source>
</evidence>
<dbReference type="Pfam" id="PF14395">
    <property type="entry name" value="COOH-NH2_lig"/>
    <property type="match status" value="1"/>
</dbReference>
<evidence type="ECO:0000313" key="2">
    <source>
        <dbReference type="EMBL" id="MBB3110384.1"/>
    </source>
</evidence>
<dbReference type="EMBL" id="JACHXK010000004">
    <property type="protein sequence ID" value="MBB3110384.1"/>
    <property type="molecule type" value="Genomic_DNA"/>
</dbReference>
<organism evidence="2 3">
    <name type="scientific">Paenibacillus phyllosphaerae</name>
    <dbReference type="NCBI Taxonomy" id="274593"/>
    <lineage>
        <taxon>Bacteria</taxon>
        <taxon>Bacillati</taxon>
        <taxon>Bacillota</taxon>
        <taxon>Bacilli</taxon>
        <taxon>Bacillales</taxon>
        <taxon>Paenibacillaceae</taxon>
        <taxon>Paenibacillus</taxon>
    </lineage>
</organism>
<evidence type="ECO:0000313" key="3">
    <source>
        <dbReference type="Proteomes" id="UP000570361"/>
    </source>
</evidence>
<gene>
    <name evidence="2" type="ORF">FHS18_002451</name>
</gene>
<feature type="compositionally biased region" description="Polar residues" evidence="1">
    <location>
        <begin position="86"/>
        <end position="101"/>
    </location>
</feature>
<feature type="region of interest" description="Disordered" evidence="1">
    <location>
        <begin position="82"/>
        <end position="101"/>
    </location>
</feature>
<dbReference type="InterPro" id="IPR025681">
    <property type="entry name" value="COOH-NH2_lig"/>
</dbReference>
<dbReference type="AlphaFoldDB" id="A0A7W5FMU7"/>
<proteinExistence type="predicted"/>